<dbReference type="OrthoDB" id="4566307at2"/>
<dbReference type="Proteomes" id="UP000294513">
    <property type="component" value="Unassembled WGS sequence"/>
</dbReference>
<reference evidence="1 2" key="1">
    <citation type="submission" date="2019-03" db="EMBL/GenBank/DDBJ databases">
        <title>Draft genome sequences of novel Actinobacteria.</title>
        <authorList>
            <person name="Sahin N."/>
            <person name="Ay H."/>
            <person name="Saygin H."/>
        </authorList>
    </citation>
    <scope>NUCLEOTIDE SEQUENCE [LARGE SCALE GENOMIC DNA]</scope>
    <source>
        <strain evidence="1 2">H3C3</strain>
    </source>
</reference>
<evidence type="ECO:0000313" key="1">
    <source>
        <dbReference type="EMBL" id="TDD80469.1"/>
    </source>
</evidence>
<proteinExistence type="predicted"/>
<sequence length="67" mass="8080">MSGEWEALDELIVEGRILSAVYWIRAAFECSLQEAVQFLYARYDRLRQTRPDDFAKSHEDYWRDVYT</sequence>
<comment type="caution">
    <text evidence="1">The sequence shown here is derived from an EMBL/GenBank/DDBJ whole genome shotgun (WGS) entry which is preliminary data.</text>
</comment>
<organism evidence="1 2">
    <name type="scientific">Actinomadura rubrisoli</name>
    <dbReference type="NCBI Taxonomy" id="2530368"/>
    <lineage>
        <taxon>Bacteria</taxon>
        <taxon>Bacillati</taxon>
        <taxon>Actinomycetota</taxon>
        <taxon>Actinomycetes</taxon>
        <taxon>Streptosporangiales</taxon>
        <taxon>Thermomonosporaceae</taxon>
        <taxon>Actinomadura</taxon>
    </lineage>
</organism>
<accession>A0A4R5B6H8</accession>
<dbReference type="EMBL" id="SMKU01000152">
    <property type="protein sequence ID" value="TDD80469.1"/>
    <property type="molecule type" value="Genomic_DNA"/>
</dbReference>
<evidence type="ECO:0000313" key="2">
    <source>
        <dbReference type="Proteomes" id="UP000294513"/>
    </source>
</evidence>
<dbReference type="AlphaFoldDB" id="A0A4R5B6H8"/>
<name>A0A4R5B6H8_9ACTN</name>
<protein>
    <submittedName>
        <fullName evidence="1">Uncharacterized protein</fullName>
    </submittedName>
</protein>
<keyword evidence="2" id="KW-1185">Reference proteome</keyword>
<gene>
    <name evidence="1" type="ORF">E1298_25725</name>
</gene>
<dbReference type="RefSeq" id="WP_131897587.1">
    <property type="nucleotide sequence ID" value="NZ_SMKU01000152.1"/>
</dbReference>